<keyword evidence="4" id="KW-1185">Reference proteome</keyword>
<dbReference type="Gene3D" id="1.10.630.10">
    <property type="entry name" value="Cytochrome P450"/>
    <property type="match status" value="1"/>
</dbReference>
<accession>A0A834YFS6</accession>
<protein>
    <submittedName>
        <fullName evidence="3">Uncharacterized protein</fullName>
    </submittedName>
</protein>
<dbReference type="GO" id="GO:0005506">
    <property type="term" value="F:iron ion binding"/>
    <property type="evidence" value="ECO:0007669"/>
    <property type="project" value="InterPro"/>
</dbReference>
<evidence type="ECO:0000256" key="2">
    <source>
        <dbReference type="ARBA" id="ARBA00023004"/>
    </source>
</evidence>
<sequence length="132" mass="15357">MLTFLWYFKILGRPDYLFKSKQDRYGGVTFVNIGKFFVSVEPGPSLDELDQYFEGLLKGVRVQPFNFPGTAYRHALQCRKKLMEILRTELEIQKQNGNESQARNDLMDGLMHMKDEEGKQLGDEEMFSESFG</sequence>
<dbReference type="GO" id="GO:0010268">
    <property type="term" value="P:brassinosteroid homeostasis"/>
    <property type="evidence" value="ECO:0007669"/>
    <property type="project" value="TreeGrafter"/>
</dbReference>
<organism evidence="3 4">
    <name type="scientific">Tetracentron sinense</name>
    <name type="common">Spur-leaf</name>
    <dbReference type="NCBI Taxonomy" id="13715"/>
    <lineage>
        <taxon>Eukaryota</taxon>
        <taxon>Viridiplantae</taxon>
        <taxon>Streptophyta</taxon>
        <taxon>Embryophyta</taxon>
        <taxon>Tracheophyta</taxon>
        <taxon>Spermatophyta</taxon>
        <taxon>Magnoliopsida</taxon>
        <taxon>Trochodendrales</taxon>
        <taxon>Trochodendraceae</taxon>
        <taxon>Tetracentron</taxon>
    </lineage>
</organism>
<keyword evidence="2" id="KW-0408">Iron</keyword>
<evidence type="ECO:0000313" key="4">
    <source>
        <dbReference type="Proteomes" id="UP000655225"/>
    </source>
</evidence>
<dbReference type="OrthoDB" id="1670612at2759"/>
<dbReference type="PANTHER" id="PTHR24286:SF12">
    <property type="entry name" value="CYTOCHROME P450 FAMILY PROTEIN, EXPRESSED"/>
    <property type="match status" value="1"/>
</dbReference>
<evidence type="ECO:0000313" key="3">
    <source>
        <dbReference type="EMBL" id="KAF8378390.1"/>
    </source>
</evidence>
<dbReference type="Proteomes" id="UP000655225">
    <property type="component" value="Unassembled WGS sequence"/>
</dbReference>
<proteinExistence type="predicted"/>
<dbReference type="AlphaFoldDB" id="A0A834YFS6"/>
<dbReference type="EMBL" id="JABCRI010000023">
    <property type="protein sequence ID" value="KAF8378390.1"/>
    <property type="molecule type" value="Genomic_DNA"/>
</dbReference>
<dbReference type="GO" id="GO:0016705">
    <property type="term" value="F:oxidoreductase activity, acting on paired donors, with incorporation or reduction of molecular oxygen"/>
    <property type="evidence" value="ECO:0007669"/>
    <property type="project" value="InterPro"/>
</dbReference>
<gene>
    <name evidence="3" type="ORF">HHK36_029729</name>
</gene>
<dbReference type="GO" id="GO:0016125">
    <property type="term" value="P:sterol metabolic process"/>
    <property type="evidence" value="ECO:0007669"/>
    <property type="project" value="TreeGrafter"/>
</dbReference>
<dbReference type="PANTHER" id="PTHR24286">
    <property type="entry name" value="CYTOCHROME P450 26"/>
    <property type="match status" value="1"/>
</dbReference>
<dbReference type="SUPFAM" id="SSF48264">
    <property type="entry name" value="Cytochrome P450"/>
    <property type="match status" value="1"/>
</dbReference>
<evidence type="ECO:0000256" key="1">
    <source>
        <dbReference type="ARBA" id="ARBA00022723"/>
    </source>
</evidence>
<reference evidence="3 4" key="1">
    <citation type="submission" date="2020-04" db="EMBL/GenBank/DDBJ databases">
        <title>Plant Genome Project.</title>
        <authorList>
            <person name="Zhang R.-G."/>
        </authorList>
    </citation>
    <scope>NUCLEOTIDE SEQUENCE [LARGE SCALE GENOMIC DNA]</scope>
    <source>
        <strain evidence="3">YNK0</strain>
        <tissue evidence="3">Leaf</tissue>
    </source>
</reference>
<dbReference type="GO" id="GO:0004497">
    <property type="term" value="F:monooxygenase activity"/>
    <property type="evidence" value="ECO:0007669"/>
    <property type="project" value="InterPro"/>
</dbReference>
<dbReference type="InterPro" id="IPR036396">
    <property type="entry name" value="Cyt_P450_sf"/>
</dbReference>
<dbReference type="GO" id="GO:0020037">
    <property type="term" value="F:heme binding"/>
    <property type="evidence" value="ECO:0007669"/>
    <property type="project" value="InterPro"/>
</dbReference>
<comment type="caution">
    <text evidence="3">The sequence shown here is derived from an EMBL/GenBank/DDBJ whole genome shotgun (WGS) entry which is preliminary data.</text>
</comment>
<dbReference type="GO" id="GO:0016132">
    <property type="term" value="P:brassinosteroid biosynthetic process"/>
    <property type="evidence" value="ECO:0007669"/>
    <property type="project" value="TreeGrafter"/>
</dbReference>
<name>A0A834YFS6_TETSI</name>
<keyword evidence="1" id="KW-0479">Metal-binding</keyword>